<dbReference type="SUPFAM" id="SSF55729">
    <property type="entry name" value="Acyl-CoA N-acyltransferases (Nat)"/>
    <property type="match status" value="1"/>
</dbReference>
<organism evidence="4 5">
    <name type="scientific">Candidatus Chloroploca asiatica</name>
    <dbReference type="NCBI Taxonomy" id="1506545"/>
    <lineage>
        <taxon>Bacteria</taxon>
        <taxon>Bacillati</taxon>
        <taxon>Chloroflexota</taxon>
        <taxon>Chloroflexia</taxon>
        <taxon>Chloroflexales</taxon>
        <taxon>Chloroflexineae</taxon>
        <taxon>Oscillochloridaceae</taxon>
        <taxon>Candidatus Chloroploca</taxon>
    </lineage>
</organism>
<dbReference type="Pfam" id="PF00583">
    <property type="entry name" value="Acetyltransf_1"/>
    <property type="match status" value="2"/>
</dbReference>
<dbReference type="Gene3D" id="3.40.630.30">
    <property type="match status" value="1"/>
</dbReference>
<feature type="domain" description="N-acetyltransferase" evidence="3">
    <location>
        <begin position="172"/>
        <end position="321"/>
    </location>
</feature>
<evidence type="ECO:0000256" key="1">
    <source>
        <dbReference type="ARBA" id="ARBA00022679"/>
    </source>
</evidence>
<dbReference type="Proteomes" id="UP000220922">
    <property type="component" value="Unassembled WGS sequence"/>
</dbReference>
<dbReference type="InterPro" id="IPR050832">
    <property type="entry name" value="Bact_Acetyltransf"/>
</dbReference>
<keyword evidence="1" id="KW-0808">Transferase</keyword>
<accession>A0A2H3L6G1</accession>
<feature type="domain" description="N-acetyltransferase" evidence="3">
    <location>
        <begin position="3"/>
        <end position="153"/>
    </location>
</feature>
<evidence type="ECO:0000259" key="3">
    <source>
        <dbReference type="PROSITE" id="PS51186"/>
    </source>
</evidence>
<dbReference type="AlphaFoldDB" id="A0A2H3L6G1"/>
<dbReference type="CDD" id="cd04301">
    <property type="entry name" value="NAT_SF"/>
    <property type="match status" value="2"/>
</dbReference>
<dbReference type="InterPro" id="IPR016181">
    <property type="entry name" value="Acyl_CoA_acyltransferase"/>
</dbReference>
<dbReference type="PANTHER" id="PTHR43877:SF6">
    <property type="entry name" value="GCN5-RELATED N-ACETYLTRANSFERASE"/>
    <property type="match status" value="1"/>
</dbReference>
<dbReference type="GO" id="GO:0016747">
    <property type="term" value="F:acyltransferase activity, transferring groups other than amino-acyl groups"/>
    <property type="evidence" value="ECO:0007669"/>
    <property type="project" value="InterPro"/>
</dbReference>
<keyword evidence="5" id="KW-1185">Reference proteome</keyword>
<reference evidence="4 5" key="1">
    <citation type="submission" date="2016-05" db="EMBL/GenBank/DDBJ databases">
        <authorList>
            <person name="Lavstsen T."/>
            <person name="Jespersen J.S."/>
        </authorList>
    </citation>
    <scope>NUCLEOTIDE SEQUENCE [LARGE SCALE GENOMIC DNA]</scope>
    <source>
        <strain evidence="4 5">B7-9</strain>
    </source>
</reference>
<name>A0A2H3L6G1_9CHLR</name>
<dbReference type="RefSeq" id="WP_097653265.1">
    <property type="nucleotide sequence ID" value="NZ_LYXE01000090.1"/>
</dbReference>
<comment type="caution">
    <text evidence="4">The sequence shown here is derived from an EMBL/GenBank/DDBJ whole genome shotgun (WGS) entry which is preliminary data.</text>
</comment>
<dbReference type="PROSITE" id="PS51186">
    <property type="entry name" value="GNAT"/>
    <property type="match status" value="2"/>
</dbReference>
<dbReference type="OrthoDB" id="2569455at2"/>
<protein>
    <recommendedName>
        <fullName evidence="3">N-acetyltransferase domain-containing protein</fullName>
    </recommendedName>
</protein>
<proteinExistence type="predicted"/>
<dbReference type="InterPro" id="IPR000182">
    <property type="entry name" value="GNAT_dom"/>
</dbReference>
<keyword evidence="2" id="KW-0012">Acyltransferase</keyword>
<dbReference type="PANTHER" id="PTHR43877">
    <property type="entry name" value="AMINOALKYLPHOSPHONATE N-ACETYLTRANSFERASE-RELATED-RELATED"/>
    <property type="match status" value="1"/>
</dbReference>
<evidence type="ECO:0000313" key="4">
    <source>
        <dbReference type="EMBL" id="PDV98813.1"/>
    </source>
</evidence>
<evidence type="ECO:0000256" key="2">
    <source>
        <dbReference type="ARBA" id="ARBA00023315"/>
    </source>
</evidence>
<gene>
    <name evidence="4" type="ORF">A9Q02_02455</name>
</gene>
<evidence type="ECO:0000313" key="5">
    <source>
        <dbReference type="Proteomes" id="UP000220922"/>
    </source>
</evidence>
<sequence>MKITIRPFRYDDADYEAFVTIRNAVYPDYPHSIAEWRRWDDKREERMNFRRFIAEIDGQAVGSAFHEHVPWMYHPQKFFINLFVHPMHRGQTVGTQLYHHLLNELAPFDPVTLRHTLREDQVEGMRFARRYGFVEEMRAWESRLDVANFDPTRFAGAEERVLNQGLTITTAEDLLVRDPAFWQKLYAFDCEASLDVPMPEPYTAPPFEVWIKYFEDNPSFIPEAYFVAVDGDTYAGASALWRRDQSDDLETGFTGVLRAYRRRGIALALKLRAVAYAKQVGAPVIRTDNESNNRPMLSINEAMGFVKQPAWVTLCKQMQSA</sequence>
<dbReference type="EMBL" id="LYXE01000090">
    <property type="protein sequence ID" value="PDV98813.1"/>
    <property type="molecule type" value="Genomic_DNA"/>
</dbReference>